<reference evidence="2" key="1">
    <citation type="submission" date="2014-11" db="EMBL/GenBank/DDBJ databases">
        <authorList>
            <person name="Otto D Thomas"/>
            <person name="Naeem Raeece"/>
        </authorList>
    </citation>
    <scope>NUCLEOTIDE SEQUENCE</scope>
</reference>
<evidence type="ECO:0000259" key="1">
    <source>
        <dbReference type="Pfam" id="PF08241"/>
    </source>
</evidence>
<proteinExistence type="predicted"/>
<dbReference type="SUPFAM" id="SSF53335">
    <property type="entry name" value="S-adenosyl-L-methionine-dependent methyltransferases"/>
    <property type="match status" value="1"/>
</dbReference>
<feature type="domain" description="Methyltransferase type 11" evidence="1">
    <location>
        <begin position="4"/>
        <end position="99"/>
    </location>
</feature>
<dbReference type="VEuPathDB" id="CryptoDB:Cvel_19137"/>
<dbReference type="EMBL" id="CDMZ01000692">
    <property type="protein sequence ID" value="CEM19596.1"/>
    <property type="molecule type" value="Genomic_DNA"/>
</dbReference>
<dbReference type="Pfam" id="PF08241">
    <property type="entry name" value="Methyltransf_11"/>
    <property type="match status" value="1"/>
</dbReference>
<protein>
    <recommendedName>
        <fullName evidence="1">Methyltransferase type 11 domain-containing protein</fullName>
    </recommendedName>
</protein>
<sequence length="139" mass="15796">MKWLDVAAGTGMVAEEFAKASIKFGASLALDQSTSMLKIAQDTNLYDFQVSHDISQKLPFLDNEFDLLTMIGASDYMDCRWGFLQEFARVVKPGGLMIFSVRDDDLPYHFWTDNVTEMIDGGFLEELEGPFRHTPRPFK</sequence>
<dbReference type="PANTHER" id="PTHR43591">
    <property type="entry name" value="METHYLTRANSFERASE"/>
    <property type="match status" value="1"/>
</dbReference>
<dbReference type="InterPro" id="IPR029063">
    <property type="entry name" value="SAM-dependent_MTases_sf"/>
</dbReference>
<dbReference type="InterPro" id="IPR013216">
    <property type="entry name" value="Methyltransf_11"/>
</dbReference>
<accession>A0A0G4FWS6</accession>
<name>A0A0G4FWS6_9ALVE</name>
<organism evidence="2">
    <name type="scientific">Chromera velia CCMP2878</name>
    <dbReference type="NCBI Taxonomy" id="1169474"/>
    <lineage>
        <taxon>Eukaryota</taxon>
        <taxon>Sar</taxon>
        <taxon>Alveolata</taxon>
        <taxon>Colpodellida</taxon>
        <taxon>Chromeraceae</taxon>
        <taxon>Chromera</taxon>
    </lineage>
</organism>
<dbReference type="PhylomeDB" id="A0A0G4FWS6"/>
<dbReference type="CDD" id="cd02440">
    <property type="entry name" value="AdoMet_MTases"/>
    <property type="match status" value="1"/>
</dbReference>
<dbReference type="Gene3D" id="3.40.50.150">
    <property type="entry name" value="Vaccinia Virus protein VP39"/>
    <property type="match status" value="1"/>
</dbReference>
<evidence type="ECO:0000313" key="2">
    <source>
        <dbReference type="EMBL" id="CEM19596.1"/>
    </source>
</evidence>
<dbReference type="GO" id="GO:0008757">
    <property type="term" value="F:S-adenosylmethionine-dependent methyltransferase activity"/>
    <property type="evidence" value="ECO:0007669"/>
    <property type="project" value="InterPro"/>
</dbReference>
<gene>
    <name evidence="2" type="ORF">Cvel_19137</name>
</gene>
<dbReference type="AlphaFoldDB" id="A0A0G4FWS6"/>